<dbReference type="Pfam" id="PF00580">
    <property type="entry name" value="UvrD-helicase"/>
    <property type="match status" value="1"/>
</dbReference>
<feature type="domain" description="UvrD-like helicase ATP-binding" evidence="6">
    <location>
        <begin position="156"/>
        <end position="509"/>
    </location>
</feature>
<protein>
    <submittedName>
        <fullName evidence="7">AAA family ATPase</fullName>
    </submittedName>
</protein>
<reference evidence="7 8" key="1">
    <citation type="submission" date="2023-05" db="EMBL/GenBank/DDBJ databases">
        <title>Streptomyces fuscus sp. nov., a brown-black pigment producing actinomyces isolated from dry sand of Sea duck farm.</title>
        <authorList>
            <person name="Xie J."/>
            <person name="Shen N."/>
        </authorList>
    </citation>
    <scope>NUCLEOTIDE SEQUENCE [LARGE SCALE GENOMIC DNA]</scope>
    <source>
        <strain evidence="7 8">GXMU-J15</strain>
    </source>
</reference>
<evidence type="ECO:0000313" key="7">
    <source>
        <dbReference type="EMBL" id="MDL2081727.1"/>
    </source>
</evidence>
<name>A0ABT7JA34_9ACTN</name>
<dbReference type="InterPro" id="IPR027417">
    <property type="entry name" value="P-loop_NTPase"/>
</dbReference>
<dbReference type="InterPro" id="IPR000212">
    <property type="entry name" value="DNA_helicase_UvrD/REP"/>
</dbReference>
<evidence type="ECO:0000259" key="6">
    <source>
        <dbReference type="PROSITE" id="PS51198"/>
    </source>
</evidence>
<keyword evidence="4 5" id="KW-0067">ATP-binding</keyword>
<dbReference type="Proteomes" id="UP001241926">
    <property type="component" value="Unassembled WGS sequence"/>
</dbReference>
<evidence type="ECO:0000256" key="3">
    <source>
        <dbReference type="ARBA" id="ARBA00022806"/>
    </source>
</evidence>
<gene>
    <name evidence="7" type="ORF">QNN03_35410</name>
</gene>
<dbReference type="PROSITE" id="PS51198">
    <property type="entry name" value="UVRD_HELICASE_ATP_BIND"/>
    <property type="match status" value="1"/>
</dbReference>
<keyword evidence="3 5" id="KW-0347">Helicase</keyword>
<evidence type="ECO:0000313" key="8">
    <source>
        <dbReference type="Proteomes" id="UP001241926"/>
    </source>
</evidence>
<keyword evidence="1 5" id="KW-0547">Nucleotide-binding</keyword>
<keyword evidence="2 5" id="KW-0378">Hydrolase</keyword>
<evidence type="ECO:0000256" key="1">
    <source>
        <dbReference type="ARBA" id="ARBA00022741"/>
    </source>
</evidence>
<keyword evidence="8" id="KW-1185">Reference proteome</keyword>
<sequence>MRKEVEALDITDVTANWVNAAVLAHQIDERIKALADLSDTPLFFGRLDYLHAPGVEMAEGAEGELFYIGRRHVHDAAGDPMVIDWRAPVSQPFYRASKKDPMDVGLRRRFGYTGGELTAYEDEHLSDPAEIARTSRLLQQEIERPRVGPMRDIVATIQPEQDEIVRSGLGGTVCVQGGPGTGKTAVGLHRVAYLLYAHRERLARTGTLVIGPNRSFLHYIEQVLPALGELSVRQATVDDLVGQVEVRGGDDAAAAIVKGDARMAEVLRRALYAHVTMPTEAVVVVRGSRRWRVPAYELEDIVRELLDRDIRYGAAREALPQRIAHAVLVQMERSGEAPDDRVQDAVARNAAVKAAVKAIWPAVDPAKLVLRLLTDAEFLAEHADGVLSEDERKTILWARPVRSVKSAKWSAADAVLIDEAADLIQRTHSLGHVVLDEAQDLSPMQYRAVGRRCTTGSATVLGDLAQGTTPWATRSWSEALTHLGKPDGVVEELTAGFRVPTDVITYASRLLPHIAPGLTPVASVRENPGMFEVRQVSGPADVVRACEELLRNEGSTGLIAADARIPELAAALAEAGLNHLSPGEETTAGTRLTLVPASLAKGLEYDYVVLDEPQAVVDAEPDERTGLRRLYVTLTRAVSGLIVTHGGPLPEQLAG</sequence>
<dbReference type="PANTHER" id="PTHR11070:SF45">
    <property type="entry name" value="DNA 3'-5' HELICASE"/>
    <property type="match status" value="1"/>
</dbReference>
<feature type="binding site" evidence="5">
    <location>
        <begin position="177"/>
        <end position="184"/>
    </location>
    <ligand>
        <name>ATP</name>
        <dbReference type="ChEBI" id="CHEBI:30616"/>
    </ligand>
</feature>
<organism evidence="7 8">
    <name type="scientific">Streptomyces fuscus</name>
    <dbReference type="NCBI Taxonomy" id="3048495"/>
    <lineage>
        <taxon>Bacteria</taxon>
        <taxon>Bacillati</taxon>
        <taxon>Actinomycetota</taxon>
        <taxon>Actinomycetes</taxon>
        <taxon>Kitasatosporales</taxon>
        <taxon>Streptomycetaceae</taxon>
        <taxon>Streptomyces</taxon>
    </lineage>
</organism>
<dbReference type="InterPro" id="IPR014016">
    <property type="entry name" value="UvrD-like_ATP-bd"/>
</dbReference>
<proteinExistence type="predicted"/>
<dbReference type="SUPFAM" id="SSF52540">
    <property type="entry name" value="P-loop containing nucleoside triphosphate hydrolases"/>
    <property type="match status" value="1"/>
</dbReference>
<evidence type="ECO:0000256" key="2">
    <source>
        <dbReference type="ARBA" id="ARBA00022801"/>
    </source>
</evidence>
<dbReference type="EMBL" id="JASJUS010000055">
    <property type="protein sequence ID" value="MDL2081727.1"/>
    <property type="molecule type" value="Genomic_DNA"/>
</dbReference>
<comment type="caution">
    <text evidence="7">The sequence shown here is derived from an EMBL/GenBank/DDBJ whole genome shotgun (WGS) entry which is preliminary data.</text>
</comment>
<dbReference type="PANTHER" id="PTHR11070">
    <property type="entry name" value="UVRD / RECB / PCRA DNA HELICASE FAMILY MEMBER"/>
    <property type="match status" value="1"/>
</dbReference>
<dbReference type="Gene3D" id="3.40.50.300">
    <property type="entry name" value="P-loop containing nucleotide triphosphate hydrolases"/>
    <property type="match status" value="2"/>
</dbReference>
<evidence type="ECO:0000256" key="5">
    <source>
        <dbReference type="PROSITE-ProRule" id="PRU00560"/>
    </source>
</evidence>
<evidence type="ECO:0000256" key="4">
    <source>
        <dbReference type="ARBA" id="ARBA00022840"/>
    </source>
</evidence>
<accession>A0ABT7JA34</accession>